<dbReference type="GO" id="GO:0016491">
    <property type="term" value="F:oxidoreductase activity"/>
    <property type="evidence" value="ECO:0007669"/>
    <property type="project" value="InterPro"/>
</dbReference>
<dbReference type="STRING" id="1081109.A0A166UPN3"/>
<evidence type="ECO:0000313" key="8">
    <source>
        <dbReference type="Proteomes" id="UP000078544"/>
    </source>
</evidence>
<comment type="subcellular location">
    <subcellularLocation>
        <location evidence="1">Membrane</location>
    </subcellularLocation>
</comment>
<keyword evidence="3 5" id="KW-1133">Transmembrane helix</keyword>
<evidence type="ECO:0000313" key="7">
    <source>
        <dbReference type="EMBL" id="OAA32801.1"/>
    </source>
</evidence>
<dbReference type="InterPro" id="IPR006694">
    <property type="entry name" value="Fatty_acid_hydroxylase"/>
</dbReference>
<evidence type="ECO:0000256" key="4">
    <source>
        <dbReference type="ARBA" id="ARBA00023136"/>
    </source>
</evidence>
<dbReference type="Pfam" id="PF04116">
    <property type="entry name" value="FA_hydroxylase"/>
    <property type="match status" value="1"/>
</dbReference>
<evidence type="ECO:0000259" key="6">
    <source>
        <dbReference type="Pfam" id="PF04116"/>
    </source>
</evidence>
<protein>
    <submittedName>
        <fullName evidence="7">Fatty acid hydroxylase</fullName>
    </submittedName>
</protein>
<dbReference type="InterPro" id="IPR050307">
    <property type="entry name" value="Sterol_Desaturase_Related"/>
</dbReference>
<keyword evidence="8" id="KW-1185">Reference proteome</keyword>
<keyword evidence="4 5" id="KW-0472">Membrane</keyword>
<dbReference type="GO" id="GO:0008610">
    <property type="term" value="P:lipid biosynthetic process"/>
    <property type="evidence" value="ECO:0007669"/>
    <property type="project" value="InterPro"/>
</dbReference>
<dbReference type="AlphaFoldDB" id="A0A166UPN3"/>
<comment type="caution">
    <text evidence="7">The sequence shown here is derived from an EMBL/GenBank/DDBJ whole genome shotgun (WGS) entry which is preliminary data.</text>
</comment>
<dbReference type="Proteomes" id="UP000078544">
    <property type="component" value="Unassembled WGS sequence"/>
</dbReference>
<evidence type="ECO:0000256" key="5">
    <source>
        <dbReference type="SAM" id="Phobius"/>
    </source>
</evidence>
<keyword evidence="2 5" id="KW-0812">Transmembrane</keyword>
<evidence type="ECO:0000256" key="1">
    <source>
        <dbReference type="ARBA" id="ARBA00004370"/>
    </source>
</evidence>
<evidence type="ECO:0000256" key="2">
    <source>
        <dbReference type="ARBA" id="ARBA00022692"/>
    </source>
</evidence>
<reference evidence="7 8" key="1">
    <citation type="journal article" date="2016" name="Genome Biol. Evol.">
        <title>Divergent and convergent evolution of fungal pathogenicity.</title>
        <authorList>
            <person name="Shang Y."/>
            <person name="Xiao G."/>
            <person name="Zheng P."/>
            <person name="Cen K."/>
            <person name="Zhan S."/>
            <person name="Wang C."/>
        </authorList>
    </citation>
    <scope>NUCLEOTIDE SEQUENCE [LARGE SCALE GENOMIC DNA]</scope>
    <source>
        <strain evidence="7 8">RCEF 2490</strain>
    </source>
</reference>
<gene>
    <name evidence="7" type="ORF">AAL_00266</name>
</gene>
<organism evidence="7 8">
    <name type="scientific">Moelleriella libera RCEF 2490</name>
    <dbReference type="NCBI Taxonomy" id="1081109"/>
    <lineage>
        <taxon>Eukaryota</taxon>
        <taxon>Fungi</taxon>
        <taxon>Dikarya</taxon>
        <taxon>Ascomycota</taxon>
        <taxon>Pezizomycotina</taxon>
        <taxon>Sordariomycetes</taxon>
        <taxon>Hypocreomycetidae</taxon>
        <taxon>Hypocreales</taxon>
        <taxon>Clavicipitaceae</taxon>
        <taxon>Moelleriella</taxon>
    </lineage>
</organism>
<dbReference type="PANTHER" id="PTHR11863">
    <property type="entry name" value="STEROL DESATURASE"/>
    <property type="match status" value="1"/>
</dbReference>
<dbReference type="OrthoDB" id="5199322at2759"/>
<dbReference type="EMBL" id="AZGY01000001">
    <property type="protein sequence ID" value="OAA32801.1"/>
    <property type="molecule type" value="Genomic_DNA"/>
</dbReference>
<name>A0A166UPN3_9HYPO</name>
<accession>A0A166UPN3</accession>
<dbReference type="GO" id="GO:0005506">
    <property type="term" value="F:iron ion binding"/>
    <property type="evidence" value="ECO:0007669"/>
    <property type="project" value="InterPro"/>
</dbReference>
<sequence>MRNTTRWKFDDFLEPHATAAAPSAPILGMNDATAAVVVPIIAYWALSLFYETASFFNWFAAHRAHPTSEEKRRNLVTRWQTFVNVVTNHAIQLIFSFAVIHISGPSEAAPAWGELGSLEYFGLAIQKSFPAVTRTPQVLWLAAQSLRWAWLVFRQLVAFFAFDTWEYWMHYTLHVVPWLYRNIHSVHHHNYLPYSYAASYNHPLEAFFNEVIGSFLAIMVAGLGDREAMVFLTMATVKAVEDHAGVALPYSPLRLWGWFFGNDMVFHNVHHQIWGLKSNFALYFMFWDRWNHTVYEGKRRLTEATEYQPANLDRKGKKDN</sequence>
<proteinExistence type="predicted"/>
<dbReference type="GO" id="GO:0016020">
    <property type="term" value="C:membrane"/>
    <property type="evidence" value="ECO:0007669"/>
    <property type="project" value="UniProtKB-SubCell"/>
</dbReference>
<feature type="domain" description="Fatty acid hydroxylase" evidence="6">
    <location>
        <begin position="156"/>
        <end position="293"/>
    </location>
</feature>
<evidence type="ECO:0000256" key="3">
    <source>
        <dbReference type="ARBA" id="ARBA00022989"/>
    </source>
</evidence>
<feature type="transmembrane region" description="Helical" evidence="5">
    <location>
        <begin position="32"/>
        <end position="60"/>
    </location>
</feature>